<dbReference type="Proteomes" id="UP000784294">
    <property type="component" value="Unassembled WGS sequence"/>
</dbReference>
<evidence type="ECO:0000313" key="2">
    <source>
        <dbReference type="EMBL" id="VEL37861.1"/>
    </source>
</evidence>
<evidence type="ECO:0000256" key="1">
    <source>
        <dbReference type="SAM" id="MobiDB-lite"/>
    </source>
</evidence>
<reference evidence="2" key="1">
    <citation type="submission" date="2018-11" db="EMBL/GenBank/DDBJ databases">
        <authorList>
            <consortium name="Pathogen Informatics"/>
        </authorList>
    </citation>
    <scope>NUCLEOTIDE SEQUENCE</scope>
</reference>
<dbReference type="EMBL" id="CAAALY010256180">
    <property type="protein sequence ID" value="VEL37861.1"/>
    <property type="molecule type" value="Genomic_DNA"/>
</dbReference>
<name>A0A3S5AU73_9PLAT</name>
<proteinExistence type="predicted"/>
<keyword evidence="3" id="KW-1185">Reference proteome</keyword>
<dbReference type="AlphaFoldDB" id="A0A3S5AU73"/>
<gene>
    <name evidence="2" type="ORF">PXEA_LOCUS31301</name>
</gene>
<feature type="compositionally biased region" description="Basic and acidic residues" evidence="1">
    <location>
        <begin position="53"/>
        <end position="72"/>
    </location>
</feature>
<accession>A0A3S5AU73</accession>
<comment type="caution">
    <text evidence="2">The sequence shown here is derived from an EMBL/GenBank/DDBJ whole genome shotgun (WGS) entry which is preliminary data.</text>
</comment>
<sequence>MQSPRAELTRPRSGASPIPMRQPHPNRSDKRAAPSGKLLNYKNAEFSLSNPLDRLHPPNDDGHQAPHKDRTGRLCLQTNPKLTEGTAKSVFRPCQSQPEHEGRTQQAKLGKQYRHKYDDQRDARKHSH</sequence>
<protein>
    <submittedName>
        <fullName evidence="2">Uncharacterized protein</fullName>
    </submittedName>
</protein>
<organism evidence="2 3">
    <name type="scientific">Protopolystoma xenopodis</name>
    <dbReference type="NCBI Taxonomy" id="117903"/>
    <lineage>
        <taxon>Eukaryota</taxon>
        <taxon>Metazoa</taxon>
        <taxon>Spiralia</taxon>
        <taxon>Lophotrochozoa</taxon>
        <taxon>Platyhelminthes</taxon>
        <taxon>Monogenea</taxon>
        <taxon>Polyopisthocotylea</taxon>
        <taxon>Polystomatidea</taxon>
        <taxon>Polystomatidae</taxon>
        <taxon>Protopolystoma</taxon>
    </lineage>
</organism>
<evidence type="ECO:0000313" key="3">
    <source>
        <dbReference type="Proteomes" id="UP000784294"/>
    </source>
</evidence>
<feature type="region of interest" description="Disordered" evidence="1">
    <location>
        <begin position="1"/>
        <end position="128"/>
    </location>
</feature>